<dbReference type="InterPro" id="IPR045004">
    <property type="entry name" value="ECH_dom"/>
</dbReference>
<comment type="function">
    <text evidence="2">Hydrolyzes 3-hydroxyisobutyryl-CoA (HIBYL-CoA), a saline catabolite. Has high activity toward isobutyryl-CoA. Could be an isobutyryl-CoA dehydrogenase that functions in valine catabolism.</text>
</comment>
<organism evidence="4 5">
    <name type="scientific">Helianthus annuus</name>
    <name type="common">Common sunflower</name>
    <dbReference type="NCBI Taxonomy" id="4232"/>
    <lineage>
        <taxon>Eukaryota</taxon>
        <taxon>Viridiplantae</taxon>
        <taxon>Streptophyta</taxon>
        <taxon>Embryophyta</taxon>
        <taxon>Tracheophyta</taxon>
        <taxon>Spermatophyta</taxon>
        <taxon>Magnoliopsida</taxon>
        <taxon>eudicotyledons</taxon>
        <taxon>Gunneridae</taxon>
        <taxon>Pentapetalae</taxon>
        <taxon>asterids</taxon>
        <taxon>campanulids</taxon>
        <taxon>Asterales</taxon>
        <taxon>Asteraceae</taxon>
        <taxon>Asteroideae</taxon>
        <taxon>Heliantheae alliance</taxon>
        <taxon>Heliantheae</taxon>
        <taxon>Helianthus</taxon>
    </lineage>
</organism>
<dbReference type="InterPro" id="IPR032259">
    <property type="entry name" value="HIBYL-CoA-H"/>
</dbReference>
<dbReference type="AlphaFoldDB" id="A0A251VD33"/>
<comment type="similarity">
    <text evidence="2">Belongs to the enoyl-CoA hydratase/isomerase family.</text>
</comment>
<evidence type="ECO:0000256" key="2">
    <source>
        <dbReference type="RuleBase" id="RU369070"/>
    </source>
</evidence>
<keyword evidence="4" id="KW-0413">Isomerase</keyword>
<dbReference type="OMA" id="LYESWEN"/>
<dbReference type="EC" id="3.1.2.4" evidence="2"/>
<dbReference type="EMBL" id="CM007892">
    <property type="protein sequence ID" value="OTG33056.1"/>
    <property type="molecule type" value="Genomic_DNA"/>
</dbReference>
<keyword evidence="1 2" id="KW-0378">Hydrolase</keyword>
<sequence>MILQVLVEGNGSSRTVILNRPSVLNALNTPMLNKLHKLYKSWEDNPNIAFVVMKGSGRAFCSGGDIVSFYDMIRKGNIEECKEFFSTLYEFIYFLSTYKKPQVAVLDGVTMGGGAGVAIPETFRVATDKTVFATPETLVGLHPDAGASFHLSRLPGEFLGLTGSKLNGAEMIACGLATHYSHSQNVLAIEESLNNLITNDPCVIESCIHNLSDLNHLDKNSVFRRMKTINKCFSLDTVEEIIEALEREAAKTHDPWCYSMLKNLKNASPLSLKVSLRSVSPFKIREGRFQTLDQCLIREYRLTSRVVSCQISSDFCEGVRARMVDKDFAPKWNPPSLEHISYDMVDEYFSPLGAFESELELSTRKPEPFHEQIRI</sequence>
<keyword evidence="5" id="KW-1185">Reference proteome</keyword>
<dbReference type="InParanoid" id="A0A251VD33"/>
<evidence type="ECO:0000259" key="3">
    <source>
        <dbReference type="Pfam" id="PF16113"/>
    </source>
</evidence>
<dbReference type="STRING" id="4232.A0A251VD33"/>
<name>A0A251VD33_HELAN</name>
<dbReference type="InterPro" id="IPR029045">
    <property type="entry name" value="ClpP/crotonase-like_dom_sf"/>
</dbReference>
<evidence type="ECO:0000313" key="5">
    <source>
        <dbReference type="Proteomes" id="UP000215914"/>
    </source>
</evidence>
<accession>A0A251VD33</accession>
<dbReference type="Proteomes" id="UP000215914">
    <property type="component" value="Chromosome 3"/>
</dbReference>
<dbReference type="GO" id="GO:0006574">
    <property type="term" value="P:L-valine catabolic process"/>
    <property type="evidence" value="ECO:0000318"/>
    <property type="project" value="GO_Central"/>
</dbReference>
<dbReference type="NCBIfam" id="NF004127">
    <property type="entry name" value="PRK05617.1"/>
    <property type="match status" value="1"/>
</dbReference>
<protein>
    <recommendedName>
        <fullName evidence="2">3-hydroxyisobutyryl-CoA hydrolase</fullName>
        <shortName evidence="2">HIB-CoA hydrolase</shortName>
        <shortName evidence="2">HIBYL-CoA-H</shortName>
        <ecNumber evidence="2">3.1.2.4</ecNumber>
    </recommendedName>
    <alternativeName>
        <fullName evidence="2">3-hydroxyisobutyryl-coenzyme A hydrolase</fullName>
    </alternativeName>
</protein>
<comment type="catalytic activity">
    <reaction evidence="2">
        <text>3-hydroxy-2-methylpropanoyl-CoA + H2O = 3-hydroxy-2-methylpropanoate + CoA + H(+)</text>
        <dbReference type="Rhea" id="RHEA:20888"/>
        <dbReference type="ChEBI" id="CHEBI:11805"/>
        <dbReference type="ChEBI" id="CHEBI:15377"/>
        <dbReference type="ChEBI" id="CHEBI:15378"/>
        <dbReference type="ChEBI" id="CHEBI:57287"/>
        <dbReference type="ChEBI" id="CHEBI:57340"/>
        <dbReference type="EC" id="3.1.2.4"/>
    </reaction>
</comment>
<dbReference type="SUPFAM" id="SSF52096">
    <property type="entry name" value="ClpP/crotonase"/>
    <property type="match status" value="1"/>
</dbReference>
<gene>
    <name evidence="4" type="ORF">HannXRQ_Chr03g0093321</name>
</gene>
<evidence type="ECO:0000313" key="4">
    <source>
        <dbReference type="EMBL" id="OTG33056.1"/>
    </source>
</evidence>
<feature type="domain" description="Enoyl-CoA hydratase/isomerase" evidence="3">
    <location>
        <begin position="14"/>
        <end position="349"/>
    </location>
</feature>
<dbReference type="GO" id="GO:0003860">
    <property type="term" value="F:3-hydroxyisobutyryl-CoA hydrolase activity"/>
    <property type="evidence" value="ECO:0000318"/>
    <property type="project" value="GO_Central"/>
</dbReference>
<dbReference type="Gene3D" id="3.90.226.10">
    <property type="entry name" value="2-enoyl-CoA Hydratase, Chain A, domain 1"/>
    <property type="match status" value="1"/>
</dbReference>
<reference evidence="5" key="1">
    <citation type="journal article" date="2017" name="Nature">
        <title>The sunflower genome provides insights into oil metabolism, flowering and Asterid evolution.</title>
        <authorList>
            <person name="Badouin H."/>
            <person name="Gouzy J."/>
            <person name="Grassa C.J."/>
            <person name="Murat F."/>
            <person name="Staton S.E."/>
            <person name="Cottret L."/>
            <person name="Lelandais-Briere C."/>
            <person name="Owens G.L."/>
            <person name="Carrere S."/>
            <person name="Mayjonade B."/>
            <person name="Legrand L."/>
            <person name="Gill N."/>
            <person name="Kane N.C."/>
            <person name="Bowers J.E."/>
            <person name="Hubner S."/>
            <person name="Bellec A."/>
            <person name="Berard A."/>
            <person name="Berges H."/>
            <person name="Blanchet N."/>
            <person name="Boniface M.C."/>
            <person name="Brunel D."/>
            <person name="Catrice O."/>
            <person name="Chaidir N."/>
            <person name="Claudel C."/>
            <person name="Donnadieu C."/>
            <person name="Faraut T."/>
            <person name="Fievet G."/>
            <person name="Helmstetter N."/>
            <person name="King M."/>
            <person name="Knapp S.J."/>
            <person name="Lai Z."/>
            <person name="Le Paslier M.C."/>
            <person name="Lippi Y."/>
            <person name="Lorenzon L."/>
            <person name="Mandel J.R."/>
            <person name="Marage G."/>
            <person name="Marchand G."/>
            <person name="Marquand E."/>
            <person name="Bret-Mestries E."/>
            <person name="Morien E."/>
            <person name="Nambeesan S."/>
            <person name="Nguyen T."/>
            <person name="Pegot-Espagnet P."/>
            <person name="Pouilly N."/>
            <person name="Raftis F."/>
            <person name="Sallet E."/>
            <person name="Schiex T."/>
            <person name="Thomas J."/>
            <person name="Vandecasteele C."/>
            <person name="Vares D."/>
            <person name="Vear F."/>
            <person name="Vautrin S."/>
            <person name="Crespi M."/>
            <person name="Mangin B."/>
            <person name="Burke J.M."/>
            <person name="Salse J."/>
            <person name="Munos S."/>
            <person name="Vincourt P."/>
            <person name="Rieseberg L.H."/>
            <person name="Langlade N.B."/>
        </authorList>
    </citation>
    <scope>NUCLEOTIDE SEQUENCE [LARGE SCALE GENOMIC DNA]</scope>
    <source>
        <strain evidence="5">cv. SF193</strain>
    </source>
</reference>
<evidence type="ECO:0000256" key="1">
    <source>
        <dbReference type="ARBA" id="ARBA00022801"/>
    </source>
</evidence>
<proteinExistence type="inferred from homology"/>
<dbReference type="Pfam" id="PF16113">
    <property type="entry name" value="ECH_2"/>
    <property type="match status" value="1"/>
</dbReference>
<comment type="pathway">
    <text evidence="2">Amino-acid degradation; L-valine degradation.</text>
</comment>
<dbReference type="GO" id="GO:0016853">
    <property type="term" value="F:isomerase activity"/>
    <property type="evidence" value="ECO:0007669"/>
    <property type="project" value="UniProtKB-KW"/>
</dbReference>
<dbReference type="PANTHER" id="PTHR43176">
    <property type="entry name" value="3-HYDROXYISOBUTYRYL-COA HYDROLASE-RELATED"/>
    <property type="match status" value="1"/>
</dbReference>
<dbReference type="PANTHER" id="PTHR43176:SF4">
    <property type="entry name" value="3-HYDROXYISOBUTYRYL-COA HYDROLASE-LIKE PROTEIN 1, MITOCHONDRIAL"/>
    <property type="match status" value="1"/>
</dbReference>
<dbReference type="FunFam" id="3.90.226.10:FF:000027">
    <property type="entry name" value="Probable 3-hydroxyisobutyryl-CoA hydrolase 2"/>
    <property type="match status" value="1"/>
</dbReference>
<dbReference type="FunCoup" id="A0A251VD33">
    <property type="interactions" value="3327"/>
</dbReference>
<dbReference type="CDD" id="cd06558">
    <property type="entry name" value="crotonase-like"/>
    <property type="match status" value="1"/>
</dbReference>